<accession>A0A4R1KXG4</accession>
<dbReference type="EMBL" id="SMGJ01000003">
    <property type="protein sequence ID" value="TCK70082.1"/>
    <property type="molecule type" value="Genomic_DNA"/>
</dbReference>
<evidence type="ECO:0000313" key="2">
    <source>
        <dbReference type="Proteomes" id="UP000295496"/>
    </source>
</evidence>
<name>A0A4R1KXG4_9PAST</name>
<proteinExistence type="predicted"/>
<dbReference type="AlphaFoldDB" id="A0A4R1KXG4"/>
<reference evidence="1 2" key="1">
    <citation type="submission" date="2019-03" db="EMBL/GenBank/DDBJ databases">
        <title>Genomic Encyclopedia of Type Strains, Phase IV (KMG-IV): sequencing the most valuable type-strain genomes for metagenomic binning, comparative biology and taxonomic classification.</title>
        <authorList>
            <person name="Goeker M."/>
        </authorList>
    </citation>
    <scope>NUCLEOTIDE SEQUENCE [LARGE SCALE GENOMIC DNA]</scope>
    <source>
        <strain evidence="1 2">DSM 10053</strain>
    </source>
</reference>
<protein>
    <submittedName>
        <fullName evidence="1">Uncharacterized protein</fullName>
    </submittedName>
</protein>
<organism evidence="1 2">
    <name type="scientific">Lonepinella koalarum</name>
    <dbReference type="NCBI Taxonomy" id="53417"/>
    <lineage>
        <taxon>Bacteria</taxon>
        <taxon>Pseudomonadati</taxon>
        <taxon>Pseudomonadota</taxon>
        <taxon>Gammaproteobacteria</taxon>
        <taxon>Pasteurellales</taxon>
        <taxon>Pasteurellaceae</taxon>
        <taxon>Lonepinella</taxon>
    </lineage>
</organism>
<dbReference type="Proteomes" id="UP000295496">
    <property type="component" value="Unassembled WGS sequence"/>
</dbReference>
<comment type="caution">
    <text evidence="1">The sequence shown here is derived from an EMBL/GenBank/DDBJ whole genome shotgun (WGS) entry which is preliminary data.</text>
</comment>
<sequence>MANLQVEFATQFKHEFKNLPTADKDKITHFVEHILTNGFIGLEGKNKSSNDVNFNDANYVSKIEYARKYRLWHYHIGIIQYDLTKPYGRRTSEYVLHYQRLVNMVRIVDLSAHPPFRLPTKDYLK</sequence>
<gene>
    <name evidence="1" type="ORF">EV692_1308</name>
</gene>
<dbReference type="RefSeq" id="WP_132301707.1">
    <property type="nucleotide sequence ID" value="NZ_CP170642.1"/>
</dbReference>
<keyword evidence="2" id="KW-1185">Reference proteome</keyword>
<evidence type="ECO:0000313" key="1">
    <source>
        <dbReference type="EMBL" id="TCK70082.1"/>
    </source>
</evidence>